<accession>A0A923KZ22</accession>
<dbReference type="Gene3D" id="3.20.20.70">
    <property type="entry name" value="Aldolase class I"/>
    <property type="match status" value="1"/>
</dbReference>
<dbReference type="InterPro" id="IPR044152">
    <property type="entry name" value="YqjM-like"/>
</dbReference>
<keyword evidence="4" id="KW-0521">NADP</keyword>
<dbReference type="InterPro" id="IPR013785">
    <property type="entry name" value="Aldolase_TIM"/>
</dbReference>
<proteinExistence type="predicted"/>
<dbReference type="Pfam" id="PF00724">
    <property type="entry name" value="Oxidored_FMN"/>
    <property type="match status" value="1"/>
</dbReference>
<dbReference type="CDD" id="cd02932">
    <property type="entry name" value="OYE_YqiM_FMN"/>
    <property type="match status" value="1"/>
</dbReference>
<dbReference type="GO" id="GO:0010181">
    <property type="term" value="F:FMN binding"/>
    <property type="evidence" value="ECO:0007669"/>
    <property type="project" value="InterPro"/>
</dbReference>
<evidence type="ECO:0000256" key="5">
    <source>
        <dbReference type="ARBA" id="ARBA00023002"/>
    </source>
</evidence>
<keyword evidence="3" id="KW-0288">FMN</keyword>
<feature type="domain" description="NADH:flavin oxidoreductase/NADH oxidase N-terminal" evidence="6">
    <location>
        <begin position="4"/>
        <end position="339"/>
    </location>
</feature>
<dbReference type="RefSeq" id="WP_186880955.1">
    <property type="nucleotide sequence ID" value="NZ_JACOGG010000007.1"/>
</dbReference>
<organism evidence="7 8">
    <name type="scientific">Undibacterium rugosum</name>
    <dbReference type="NCBI Taxonomy" id="2762291"/>
    <lineage>
        <taxon>Bacteria</taxon>
        <taxon>Pseudomonadati</taxon>
        <taxon>Pseudomonadota</taxon>
        <taxon>Betaproteobacteria</taxon>
        <taxon>Burkholderiales</taxon>
        <taxon>Oxalobacteraceae</taxon>
        <taxon>Undibacterium</taxon>
    </lineage>
</organism>
<evidence type="ECO:0000313" key="8">
    <source>
        <dbReference type="Proteomes" id="UP000612361"/>
    </source>
</evidence>
<sequence>MSLLFTPTQLGTLKLNNRIVIAPMCQYSAQNGIISDWHLIHLGSLALSGAGLLIIEATAVEPDGRISPADVGLWSDETEAALGNVLQAVRRYSNMPVAIQLAHAGRKASSQVPWEGGQLLQPQNGGWSTWSASAIPHGATETPPVALDAAGIARVKRAFVDAAIRAHRLGIDSIELHAAHGYLMHQFLSPLSNQREDEYGGSLENRMRLPLEIVDAVKAALPADYPVGIRISASDWVDGGWDLAQSIVLAQVLEQRGCAFIHVSSGGLSPRQQIPLKPGYQVHFAAAIKAALSHLPVIAVGLITEPEHAEQILQDQQADLIAIARGILYDPHWPWHAAAKLGGTVEAPPQYWRSQPRDQKALFGETRIGGR</sequence>
<dbReference type="GO" id="GO:0003959">
    <property type="term" value="F:NADPH dehydrogenase activity"/>
    <property type="evidence" value="ECO:0007669"/>
    <property type="project" value="InterPro"/>
</dbReference>
<dbReference type="EMBL" id="JACOGG010000007">
    <property type="protein sequence ID" value="MBC3935375.1"/>
    <property type="molecule type" value="Genomic_DNA"/>
</dbReference>
<keyword evidence="5" id="KW-0560">Oxidoreductase</keyword>
<evidence type="ECO:0000313" key="7">
    <source>
        <dbReference type="EMBL" id="MBC3935375.1"/>
    </source>
</evidence>
<dbReference type="Proteomes" id="UP000612361">
    <property type="component" value="Unassembled WGS sequence"/>
</dbReference>
<dbReference type="InterPro" id="IPR001155">
    <property type="entry name" value="OxRdtase_FMN_N"/>
</dbReference>
<gene>
    <name evidence="7" type="ORF">H8K47_08380</name>
</gene>
<evidence type="ECO:0000259" key="6">
    <source>
        <dbReference type="Pfam" id="PF00724"/>
    </source>
</evidence>
<protein>
    <submittedName>
        <fullName evidence="7">NADH:flavin oxidoreductase/NADH oxidase</fullName>
    </submittedName>
</protein>
<reference evidence="7" key="1">
    <citation type="submission" date="2020-08" db="EMBL/GenBank/DDBJ databases">
        <title>Novel species isolated from subtropical streams in China.</title>
        <authorList>
            <person name="Lu H."/>
        </authorList>
    </citation>
    <scope>NUCLEOTIDE SEQUENCE</scope>
    <source>
        <strain evidence="7">CY7W</strain>
    </source>
</reference>
<dbReference type="SUPFAM" id="SSF51395">
    <property type="entry name" value="FMN-linked oxidoreductases"/>
    <property type="match status" value="1"/>
</dbReference>
<dbReference type="AlphaFoldDB" id="A0A923KZ22"/>
<keyword evidence="2" id="KW-0285">Flavoprotein</keyword>
<keyword evidence="8" id="KW-1185">Reference proteome</keyword>
<name>A0A923KZ22_9BURK</name>
<evidence type="ECO:0000256" key="1">
    <source>
        <dbReference type="ARBA" id="ARBA00001917"/>
    </source>
</evidence>
<evidence type="ECO:0000256" key="2">
    <source>
        <dbReference type="ARBA" id="ARBA00022630"/>
    </source>
</evidence>
<dbReference type="GO" id="GO:0050661">
    <property type="term" value="F:NADP binding"/>
    <property type="evidence" value="ECO:0007669"/>
    <property type="project" value="InterPro"/>
</dbReference>
<evidence type="ECO:0000256" key="4">
    <source>
        <dbReference type="ARBA" id="ARBA00022857"/>
    </source>
</evidence>
<dbReference type="PANTHER" id="PTHR43303:SF4">
    <property type="entry name" value="NADPH DEHYDROGENASE C23G7.10C-RELATED"/>
    <property type="match status" value="1"/>
</dbReference>
<evidence type="ECO:0000256" key="3">
    <source>
        <dbReference type="ARBA" id="ARBA00022643"/>
    </source>
</evidence>
<comment type="cofactor">
    <cofactor evidence="1">
        <name>FMN</name>
        <dbReference type="ChEBI" id="CHEBI:58210"/>
    </cofactor>
</comment>
<dbReference type="PANTHER" id="PTHR43303">
    <property type="entry name" value="NADPH DEHYDROGENASE C23G7.10C-RELATED"/>
    <property type="match status" value="1"/>
</dbReference>
<comment type="caution">
    <text evidence="7">The sequence shown here is derived from an EMBL/GenBank/DDBJ whole genome shotgun (WGS) entry which is preliminary data.</text>
</comment>